<dbReference type="RefSeq" id="WP_016400511.1">
    <property type="nucleotide sequence ID" value="NZ_BARX01000004.1"/>
</dbReference>
<dbReference type="SMART" id="SM00267">
    <property type="entry name" value="GGDEF"/>
    <property type="match status" value="1"/>
</dbReference>
<dbReference type="Pfam" id="PF00990">
    <property type="entry name" value="GGDEF"/>
    <property type="match status" value="1"/>
</dbReference>
<evidence type="ECO:0000259" key="4">
    <source>
        <dbReference type="PROSITE" id="PS50887"/>
    </source>
</evidence>
<evidence type="ECO:0000256" key="2">
    <source>
        <dbReference type="ARBA" id="ARBA00034247"/>
    </source>
</evidence>
<dbReference type="Gene3D" id="3.30.70.270">
    <property type="match status" value="1"/>
</dbReference>
<dbReference type="InterPro" id="IPR029787">
    <property type="entry name" value="Nucleotide_cyclase"/>
</dbReference>
<dbReference type="InterPro" id="IPR000160">
    <property type="entry name" value="GGDEF_dom"/>
</dbReference>
<feature type="transmembrane region" description="Helical" evidence="3">
    <location>
        <begin position="183"/>
        <end position="201"/>
    </location>
</feature>
<accession>R9PHK3</accession>
<keyword evidence="3" id="KW-0812">Transmembrane</keyword>
<comment type="catalytic activity">
    <reaction evidence="2">
        <text>2 GTP = 3',3'-c-di-GMP + 2 diphosphate</text>
        <dbReference type="Rhea" id="RHEA:24898"/>
        <dbReference type="ChEBI" id="CHEBI:33019"/>
        <dbReference type="ChEBI" id="CHEBI:37565"/>
        <dbReference type="ChEBI" id="CHEBI:58805"/>
        <dbReference type="EC" id="2.7.7.65"/>
    </reaction>
</comment>
<dbReference type="AlphaFoldDB" id="R9PHK3"/>
<dbReference type="STRING" id="1331007.AALB_0823"/>
<evidence type="ECO:0000313" key="5">
    <source>
        <dbReference type="EMBL" id="GAD00743.1"/>
    </source>
</evidence>
<feature type="transmembrane region" description="Helical" evidence="3">
    <location>
        <begin position="98"/>
        <end position="117"/>
    </location>
</feature>
<comment type="caution">
    <text evidence="5">The sequence shown here is derived from an EMBL/GenBank/DDBJ whole genome shotgun (WGS) entry which is preliminary data.</text>
</comment>
<name>R9PHK3_AGAAL</name>
<sequence length="392" mass="44552">MQQPQVMQAWKSVFMGFSSSSQERQFANWQWQQQRQHLFWVQSLYCLCVISYLFQSGVLAAWWQQANIGASLALSVWFCYQMLLTWRGLKLVTARSAHALLAGHAVIHFTLIFALMHGGGELQFSAVPDWLVYSLPVLFICFYLPILLAVMLIVVATLLTLSGVEPLNASQVQNWPYVELPNALVNCLLVCIIVCLCHALWRHRYTHEQGLDLFQEKEQPSSENLPLFKQSIDTDELTGCANFARFKQFSEIEIERTSRYQNAYSIVLINVNHFSRYRDKLGADEADKLLVKLANFLQSKVRKVDLLARCEKDQFVIGLPESSLYQALDTAERIHDALGSEFWLNYLDELELGSRLGVACVDGTANNIEALISKAENAMNNHRSASALSYGR</sequence>
<keyword evidence="3" id="KW-0472">Membrane</keyword>
<proteinExistence type="predicted"/>
<dbReference type="InterPro" id="IPR043128">
    <property type="entry name" value="Rev_trsase/Diguanyl_cyclase"/>
</dbReference>
<dbReference type="GO" id="GO:0052621">
    <property type="term" value="F:diguanylate cyclase activity"/>
    <property type="evidence" value="ECO:0007669"/>
    <property type="project" value="UniProtKB-EC"/>
</dbReference>
<dbReference type="Proteomes" id="UP000014461">
    <property type="component" value="Unassembled WGS sequence"/>
</dbReference>
<dbReference type="EC" id="2.7.7.65" evidence="1"/>
<dbReference type="SUPFAM" id="SSF55073">
    <property type="entry name" value="Nucleotide cyclase"/>
    <property type="match status" value="1"/>
</dbReference>
<keyword evidence="3" id="KW-1133">Transmembrane helix</keyword>
<dbReference type="PROSITE" id="PS50887">
    <property type="entry name" value="GGDEF"/>
    <property type="match status" value="1"/>
</dbReference>
<feature type="transmembrane region" description="Helical" evidence="3">
    <location>
        <begin position="38"/>
        <end position="62"/>
    </location>
</feature>
<gene>
    <name evidence="5" type="ORF">AALB_0823</name>
</gene>
<dbReference type="PANTHER" id="PTHR45138">
    <property type="entry name" value="REGULATORY COMPONENTS OF SENSORY TRANSDUCTION SYSTEM"/>
    <property type="match status" value="1"/>
</dbReference>
<protein>
    <recommendedName>
        <fullName evidence="1">diguanylate cyclase</fullName>
        <ecNumber evidence="1">2.7.7.65</ecNumber>
    </recommendedName>
</protein>
<evidence type="ECO:0000256" key="3">
    <source>
        <dbReference type="SAM" id="Phobius"/>
    </source>
</evidence>
<reference evidence="5" key="1">
    <citation type="journal article" date="2013" name="Genome Announc.">
        <title>Draft Genome Sequence of Agarivorans albus Strain MKT 106T, an Agarolytic Marine Bacterium.</title>
        <authorList>
            <person name="Yasuike M."/>
            <person name="Nakamura Y."/>
            <person name="Kai W."/>
            <person name="Fujiwara A."/>
            <person name="Fukui Y."/>
            <person name="Satomi M."/>
            <person name="Sano M."/>
        </authorList>
    </citation>
    <scope>NUCLEOTIDE SEQUENCE [LARGE SCALE GENOMIC DNA]</scope>
</reference>
<dbReference type="CDD" id="cd01949">
    <property type="entry name" value="GGDEF"/>
    <property type="match status" value="1"/>
</dbReference>
<dbReference type="EMBL" id="BARX01000004">
    <property type="protein sequence ID" value="GAD00743.1"/>
    <property type="molecule type" value="Genomic_DNA"/>
</dbReference>
<dbReference type="InterPro" id="IPR050469">
    <property type="entry name" value="Diguanylate_Cyclase"/>
</dbReference>
<dbReference type="NCBIfam" id="TIGR00254">
    <property type="entry name" value="GGDEF"/>
    <property type="match status" value="1"/>
</dbReference>
<feature type="domain" description="GGDEF" evidence="4">
    <location>
        <begin position="262"/>
        <end position="392"/>
    </location>
</feature>
<organism evidence="5 6">
    <name type="scientific">Agarivorans albus MKT 106</name>
    <dbReference type="NCBI Taxonomy" id="1331007"/>
    <lineage>
        <taxon>Bacteria</taxon>
        <taxon>Pseudomonadati</taxon>
        <taxon>Pseudomonadota</taxon>
        <taxon>Gammaproteobacteria</taxon>
        <taxon>Alteromonadales</taxon>
        <taxon>Alteromonadaceae</taxon>
        <taxon>Agarivorans</taxon>
    </lineage>
</organism>
<dbReference type="OrthoDB" id="6382716at2"/>
<evidence type="ECO:0000256" key="1">
    <source>
        <dbReference type="ARBA" id="ARBA00012528"/>
    </source>
</evidence>
<evidence type="ECO:0000313" key="6">
    <source>
        <dbReference type="Proteomes" id="UP000014461"/>
    </source>
</evidence>
<keyword evidence="6" id="KW-1185">Reference proteome</keyword>
<dbReference type="PANTHER" id="PTHR45138:SF9">
    <property type="entry name" value="DIGUANYLATE CYCLASE DGCM-RELATED"/>
    <property type="match status" value="1"/>
</dbReference>
<feature type="transmembrane region" description="Helical" evidence="3">
    <location>
        <begin position="137"/>
        <end position="162"/>
    </location>
</feature>
<feature type="transmembrane region" description="Helical" evidence="3">
    <location>
        <begin position="68"/>
        <end position="86"/>
    </location>
</feature>